<comment type="caution">
    <text evidence="3">The sequence shown here is derived from an EMBL/GenBank/DDBJ whole genome shotgun (WGS) entry which is preliminary data.</text>
</comment>
<dbReference type="PROSITE" id="PS51367">
    <property type="entry name" value="THAUMATIN_2"/>
    <property type="match status" value="1"/>
</dbReference>
<dbReference type="Proteomes" id="UP001054252">
    <property type="component" value="Unassembled WGS sequence"/>
</dbReference>
<proteinExistence type="predicted"/>
<sequence length="321" mass="34362">MSSLLLMPMVLAVFSLQFPPSAYSSTFTIRNKCSYPVSLGILSGARTPELSTKCFLLQAGESTTLFVPTSWSGRLWRCTLCTQDSSGKFSCLTGDYGYSTMACSGGAAAPPDTATKFTLNVAGGLDFYAVSLVDPMMVVLQGGTGYAANLNEDCPVELKIIDGSNEGVACKSACDAFRDPQHCCSGACTSPGTCKPSSCSEFFKNARPPAYTYSYDDGTSTFICVGADDIITFCPGLSTRLNLIANAAETKPCTYKKLPAEIKLFPAETKPCTHKKFPAKTEPFPSHVVHALPRNRRLLWNLDKVDPPTPPAPSGNPPIHE</sequence>
<organism evidence="3 4">
    <name type="scientific">Rubroshorea leprosula</name>
    <dbReference type="NCBI Taxonomy" id="152421"/>
    <lineage>
        <taxon>Eukaryota</taxon>
        <taxon>Viridiplantae</taxon>
        <taxon>Streptophyta</taxon>
        <taxon>Embryophyta</taxon>
        <taxon>Tracheophyta</taxon>
        <taxon>Spermatophyta</taxon>
        <taxon>Magnoliopsida</taxon>
        <taxon>eudicotyledons</taxon>
        <taxon>Gunneridae</taxon>
        <taxon>Pentapetalae</taxon>
        <taxon>rosids</taxon>
        <taxon>malvids</taxon>
        <taxon>Malvales</taxon>
        <taxon>Dipterocarpaceae</taxon>
        <taxon>Rubroshorea</taxon>
    </lineage>
</organism>
<evidence type="ECO:0000256" key="2">
    <source>
        <dbReference type="SAM" id="SignalP"/>
    </source>
</evidence>
<name>A0AAV5L3V1_9ROSI</name>
<feature type="region of interest" description="Disordered" evidence="1">
    <location>
        <begin position="302"/>
        <end position="321"/>
    </location>
</feature>
<keyword evidence="2" id="KW-0732">Signal</keyword>
<dbReference type="EMBL" id="BPVZ01000093">
    <property type="protein sequence ID" value="GKV31930.1"/>
    <property type="molecule type" value="Genomic_DNA"/>
</dbReference>
<accession>A0AAV5L3V1</accession>
<dbReference type="InterPro" id="IPR037176">
    <property type="entry name" value="Osmotin/thaumatin-like_sf"/>
</dbReference>
<keyword evidence="4" id="KW-1185">Reference proteome</keyword>
<dbReference type="FunFam" id="2.60.110.10:FF:000004">
    <property type="entry name" value="THAUMATIN-LIKE PROTEIN 1"/>
    <property type="match status" value="1"/>
</dbReference>
<evidence type="ECO:0000256" key="1">
    <source>
        <dbReference type="SAM" id="MobiDB-lite"/>
    </source>
</evidence>
<gene>
    <name evidence="3" type="ORF">SLEP1_g40584</name>
</gene>
<dbReference type="Pfam" id="PF00314">
    <property type="entry name" value="Thaumatin"/>
    <property type="match status" value="1"/>
</dbReference>
<dbReference type="SUPFAM" id="SSF49870">
    <property type="entry name" value="Osmotin, thaumatin-like protein"/>
    <property type="match status" value="1"/>
</dbReference>
<dbReference type="AlphaFoldDB" id="A0AAV5L3V1"/>
<dbReference type="InterPro" id="IPR001938">
    <property type="entry name" value="Thaumatin"/>
</dbReference>
<feature type="signal peptide" evidence="2">
    <location>
        <begin position="1"/>
        <end position="24"/>
    </location>
</feature>
<evidence type="ECO:0000313" key="3">
    <source>
        <dbReference type="EMBL" id="GKV31930.1"/>
    </source>
</evidence>
<evidence type="ECO:0008006" key="5">
    <source>
        <dbReference type="Google" id="ProtNLM"/>
    </source>
</evidence>
<feature type="compositionally biased region" description="Pro residues" evidence="1">
    <location>
        <begin position="307"/>
        <end position="321"/>
    </location>
</feature>
<evidence type="ECO:0000313" key="4">
    <source>
        <dbReference type="Proteomes" id="UP001054252"/>
    </source>
</evidence>
<feature type="chain" id="PRO_5043853975" description="Thaumatin-like protein" evidence="2">
    <location>
        <begin position="25"/>
        <end position="321"/>
    </location>
</feature>
<dbReference type="Gene3D" id="2.60.110.10">
    <property type="entry name" value="Thaumatin"/>
    <property type="match status" value="1"/>
</dbReference>
<protein>
    <recommendedName>
        <fullName evidence="5">Thaumatin-like protein</fullName>
    </recommendedName>
</protein>
<reference evidence="3 4" key="1">
    <citation type="journal article" date="2021" name="Commun. Biol.">
        <title>The genome of Shorea leprosula (Dipterocarpaceae) highlights the ecological relevance of drought in aseasonal tropical rainforests.</title>
        <authorList>
            <person name="Ng K.K.S."/>
            <person name="Kobayashi M.J."/>
            <person name="Fawcett J.A."/>
            <person name="Hatakeyama M."/>
            <person name="Paape T."/>
            <person name="Ng C.H."/>
            <person name="Ang C.C."/>
            <person name="Tnah L.H."/>
            <person name="Lee C.T."/>
            <person name="Nishiyama T."/>
            <person name="Sese J."/>
            <person name="O'Brien M.J."/>
            <person name="Copetti D."/>
            <person name="Mohd Noor M.I."/>
            <person name="Ong R.C."/>
            <person name="Putra M."/>
            <person name="Sireger I.Z."/>
            <person name="Indrioko S."/>
            <person name="Kosugi Y."/>
            <person name="Izuno A."/>
            <person name="Isagi Y."/>
            <person name="Lee S.L."/>
            <person name="Shimizu K.K."/>
        </authorList>
    </citation>
    <scope>NUCLEOTIDE SEQUENCE [LARGE SCALE GENOMIC DNA]</scope>
    <source>
        <strain evidence="3">214</strain>
    </source>
</reference>
<dbReference type="SMART" id="SM00205">
    <property type="entry name" value="THN"/>
    <property type="match status" value="1"/>
</dbReference>
<dbReference type="PANTHER" id="PTHR31048">
    <property type="entry name" value="OS03G0233200 PROTEIN"/>
    <property type="match status" value="1"/>
</dbReference>